<evidence type="ECO:0000313" key="1">
    <source>
        <dbReference type="EMBL" id="RNF26784.1"/>
    </source>
</evidence>
<protein>
    <submittedName>
        <fullName evidence="1">Uncharacterized protein</fullName>
    </submittedName>
</protein>
<dbReference type="GeneID" id="40314630"/>
<evidence type="ECO:0000313" key="2">
    <source>
        <dbReference type="Proteomes" id="UP000284403"/>
    </source>
</evidence>
<organism evidence="1 2">
    <name type="scientific">Trypanosoma conorhini</name>
    <dbReference type="NCBI Taxonomy" id="83891"/>
    <lineage>
        <taxon>Eukaryota</taxon>
        <taxon>Discoba</taxon>
        <taxon>Euglenozoa</taxon>
        <taxon>Kinetoplastea</taxon>
        <taxon>Metakinetoplastina</taxon>
        <taxon>Trypanosomatida</taxon>
        <taxon>Trypanosomatidae</taxon>
        <taxon>Trypanosoma</taxon>
    </lineage>
</organism>
<dbReference type="Proteomes" id="UP000284403">
    <property type="component" value="Unassembled WGS sequence"/>
</dbReference>
<dbReference type="RefSeq" id="XP_029231990.1">
    <property type="nucleotide sequence ID" value="XM_029367957.1"/>
</dbReference>
<dbReference type="PANTHER" id="PTHR38827">
    <property type="entry name" value="T. BRUCEI SPP.-SPECIFIC PROTEIN-RELATED"/>
    <property type="match status" value="1"/>
</dbReference>
<keyword evidence="2" id="KW-1185">Reference proteome</keyword>
<dbReference type="PANTHER" id="PTHR38827:SF1">
    <property type="entry name" value="T. BRUCEI SPP.-SPECIFIC PROTEIN"/>
    <property type="match status" value="1"/>
</dbReference>
<name>A0A3R7NTH2_9TRYP</name>
<reference evidence="1 2" key="1">
    <citation type="journal article" date="2018" name="BMC Genomics">
        <title>Genomic comparison of Trypanosoma conorhini and Trypanosoma rangeli to Trypanosoma cruzi strains of high and low virulence.</title>
        <authorList>
            <person name="Bradwell K.R."/>
            <person name="Koparde V.N."/>
            <person name="Matveyev A.V."/>
            <person name="Serrano M.G."/>
            <person name="Alves J.M."/>
            <person name="Parikh H."/>
            <person name="Huang B."/>
            <person name="Lee V."/>
            <person name="Espinosa-Alvarez O."/>
            <person name="Ortiz P.A."/>
            <person name="Costa-Martins A.G."/>
            <person name="Teixeira M.M."/>
            <person name="Buck G.A."/>
        </authorList>
    </citation>
    <scope>NUCLEOTIDE SEQUENCE [LARGE SCALE GENOMIC DNA]</scope>
    <source>
        <strain evidence="1 2">025E</strain>
    </source>
</reference>
<dbReference type="AlphaFoldDB" id="A0A3R7NTH2"/>
<gene>
    <name evidence="1" type="ORF">Tco025E_01019</name>
</gene>
<sequence length="136" mass="14392">MFGRRVFASAGVPRHMWSSLHIQNRRQAQRVLPSLAPLASLGKSGAMLKPSLLPTTLAQTGVLAEVLPSEEGLLSHCISGMPFFMAVLSHTHNFISPCLARKFFALPSVRGAPDDGSVAARKALQVLDGEEGGGGC</sequence>
<dbReference type="EMBL" id="MKKU01000028">
    <property type="protein sequence ID" value="RNF26784.1"/>
    <property type="molecule type" value="Genomic_DNA"/>
</dbReference>
<accession>A0A3R7NTH2</accession>
<proteinExistence type="predicted"/>
<dbReference type="OrthoDB" id="259903at2759"/>
<comment type="caution">
    <text evidence="1">The sequence shown here is derived from an EMBL/GenBank/DDBJ whole genome shotgun (WGS) entry which is preliminary data.</text>
</comment>